<dbReference type="KEGG" id="tsph:KIH39_04960"/>
<dbReference type="GO" id="GO:0004622">
    <property type="term" value="F:phosphatidylcholine lysophospholipase activity"/>
    <property type="evidence" value="ECO:0007669"/>
    <property type="project" value="TreeGrafter"/>
</dbReference>
<dbReference type="Proteomes" id="UP000676194">
    <property type="component" value="Chromosome"/>
</dbReference>
<evidence type="ECO:0000259" key="2">
    <source>
        <dbReference type="Pfam" id="PF13472"/>
    </source>
</evidence>
<keyword evidence="4" id="KW-1185">Reference proteome</keyword>
<dbReference type="Pfam" id="PF13472">
    <property type="entry name" value="Lipase_GDSL_2"/>
    <property type="match status" value="1"/>
</dbReference>
<dbReference type="InterPro" id="IPR051532">
    <property type="entry name" value="Ester_Hydrolysis_Enzymes"/>
</dbReference>
<feature type="domain" description="SGNH hydrolase-type esterase" evidence="2">
    <location>
        <begin position="26"/>
        <end position="228"/>
    </location>
</feature>
<dbReference type="PANTHER" id="PTHR30383">
    <property type="entry name" value="THIOESTERASE 1/PROTEASE 1/LYSOPHOSPHOLIPASE L1"/>
    <property type="match status" value="1"/>
</dbReference>
<dbReference type="InterPro" id="IPR036514">
    <property type="entry name" value="SGNH_hydro_sf"/>
</dbReference>
<evidence type="ECO:0000313" key="4">
    <source>
        <dbReference type="Proteomes" id="UP000676194"/>
    </source>
</evidence>
<feature type="signal peptide" evidence="1">
    <location>
        <begin position="1"/>
        <end position="18"/>
    </location>
</feature>
<name>A0A8E6B6Z2_9BACT</name>
<accession>A0A8E6B6Z2</accession>
<dbReference type="EMBL" id="CP074694">
    <property type="protein sequence ID" value="QVL33270.1"/>
    <property type="molecule type" value="Genomic_DNA"/>
</dbReference>
<reference evidence="3" key="1">
    <citation type="submission" date="2021-05" db="EMBL/GenBank/DDBJ databases">
        <title>Complete genome sequence of the cellulolytic planctomycete Telmatocola sphagniphila SP2T and characterization of the first cellulase from planctomycetes.</title>
        <authorList>
            <person name="Rakitin A.L."/>
            <person name="Beletsky A.V."/>
            <person name="Naumoff D.G."/>
            <person name="Kulichevskaya I.S."/>
            <person name="Mardanov A.V."/>
            <person name="Ravin N.V."/>
            <person name="Dedysh S.N."/>
        </authorList>
    </citation>
    <scope>NUCLEOTIDE SEQUENCE</scope>
    <source>
        <strain evidence="3">SP2T</strain>
    </source>
</reference>
<gene>
    <name evidence="3" type="ORF">KIH39_04960</name>
</gene>
<dbReference type="RefSeq" id="WP_213498160.1">
    <property type="nucleotide sequence ID" value="NZ_CP074694.1"/>
</dbReference>
<sequence>MRWFFSLALIFLTSVGHAADRKRVVFVGDSITQAAGYVYFIDAYLFAKQPNLEFELINIGLSSETVCGLSENPQPRPNVNNRLARALELLKPDTVSICYGMNDGIYQPYDVKRFEAYRKGLMEGVVDRCEKAGSKVVLLTPFPFDPVPVAQKLVKKDAQNIGYGRFYEKYDDEVLQKYADYILSQQSDSRKVVDIHKALKDYVAERRKMKPDYTVAGDGVHPNFEGHREAARVILKSFFPNDVEGIDSFLNTVEKDRKDWFKLVQKRSKLMADAWRNVTMNPKSEVPAEVMKQAAALEKEIRAQK</sequence>
<dbReference type="Gene3D" id="3.40.50.1110">
    <property type="entry name" value="SGNH hydrolase"/>
    <property type="match status" value="1"/>
</dbReference>
<dbReference type="SUPFAM" id="SSF52266">
    <property type="entry name" value="SGNH hydrolase"/>
    <property type="match status" value="1"/>
</dbReference>
<dbReference type="CDD" id="cd01834">
    <property type="entry name" value="SGNH_hydrolase_like_2"/>
    <property type="match status" value="1"/>
</dbReference>
<dbReference type="InterPro" id="IPR013830">
    <property type="entry name" value="SGNH_hydro"/>
</dbReference>
<evidence type="ECO:0000256" key="1">
    <source>
        <dbReference type="SAM" id="SignalP"/>
    </source>
</evidence>
<evidence type="ECO:0000313" key="3">
    <source>
        <dbReference type="EMBL" id="QVL33270.1"/>
    </source>
</evidence>
<organism evidence="3 4">
    <name type="scientific">Telmatocola sphagniphila</name>
    <dbReference type="NCBI Taxonomy" id="1123043"/>
    <lineage>
        <taxon>Bacteria</taxon>
        <taxon>Pseudomonadati</taxon>
        <taxon>Planctomycetota</taxon>
        <taxon>Planctomycetia</taxon>
        <taxon>Gemmatales</taxon>
        <taxon>Gemmataceae</taxon>
    </lineage>
</organism>
<keyword evidence="3" id="KW-0378">Hydrolase</keyword>
<proteinExistence type="predicted"/>
<protein>
    <submittedName>
        <fullName evidence="3">SGNH/GDSL hydrolase family protein</fullName>
    </submittedName>
</protein>
<dbReference type="PANTHER" id="PTHR30383:SF5">
    <property type="entry name" value="SGNH HYDROLASE-TYPE ESTERASE DOMAIN-CONTAINING PROTEIN"/>
    <property type="match status" value="1"/>
</dbReference>
<feature type="chain" id="PRO_5034911491" evidence="1">
    <location>
        <begin position="19"/>
        <end position="305"/>
    </location>
</feature>
<dbReference type="AlphaFoldDB" id="A0A8E6B6Z2"/>
<keyword evidence="1" id="KW-0732">Signal</keyword>